<name>A0AAQ3NRG0_VIGMU</name>
<feature type="compositionally biased region" description="Low complexity" evidence="1">
    <location>
        <begin position="38"/>
        <end position="50"/>
    </location>
</feature>
<evidence type="ECO:0000313" key="3">
    <source>
        <dbReference type="Proteomes" id="UP001374535"/>
    </source>
</evidence>
<evidence type="ECO:0000313" key="2">
    <source>
        <dbReference type="EMBL" id="WVZ13978.1"/>
    </source>
</evidence>
<feature type="compositionally biased region" description="Basic residues" evidence="1">
    <location>
        <begin position="52"/>
        <end position="62"/>
    </location>
</feature>
<dbReference type="AlphaFoldDB" id="A0AAQ3NRG0"/>
<organism evidence="2 3">
    <name type="scientific">Vigna mungo</name>
    <name type="common">Black gram</name>
    <name type="synonym">Phaseolus mungo</name>
    <dbReference type="NCBI Taxonomy" id="3915"/>
    <lineage>
        <taxon>Eukaryota</taxon>
        <taxon>Viridiplantae</taxon>
        <taxon>Streptophyta</taxon>
        <taxon>Embryophyta</taxon>
        <taxon>Tracheophyta</taxon>
        <taxon>Spermatophyta</taxon>
        <taxon>Magnoliopsida</taxon>
        <taxon>eudicotyledons</taxon>
        <taxon>Gunneridae</taxon>
        <taxon>Pentapetalae</taxon>
        <taxon>rosids</taxon>
        <taxon>fabids</taxon>
        <taxon>Fabales</taxon>
        <taxon>Fabaceae</taxon>
        <taxon>Papilionoideae</taxon>
        <taxon>50 kb inversion clade</taxon>
        <taxon>NPAAA clade</taxon>
        <taxon>indigoferoid/millettioid clade</taxon>
        <taxon>Phaseoleae</taxon>
        <taxon>Vigna</taxon>
    </lineage>
</organism>
<sequence>SSSPIICKPRVAPKQPSSSSSREAPRVQPSTPLPAIQTSSSSRNRTCSRNVKPPRNRRHRPAIRMISLALPNHKTTLRHPLTRSTPTPPVTTTQQSRRRQQRNLHTPPSPASKPDLQANQNPNRTPSSKRLFRFPGAGKDRMEPPNPFTPNLKP</sequence>
<protein>
    <submittedName>
        <fullName evidence="2">Uncharacterized protein</fullName>
    </submittedName>
</protein>
<keyword evidence="3" id="KW-1185">Reference proteome</keyword>
<dbReference type="Proteomes" id="UP001374535">
    <property type="component" value="Chromosome 4"/>
</dbReference>
<evidence type="ECO:0000256" key="1">
    <source>
        <dbReference type="SAM" id="MobiDB-lite"/>
    </source>
</evidence>
<proteinExistence type="predicted"/>
<dbReference type="EMBL" id="CP144697">
    <property type="protein sequence ID" value="WVZ13978.1"/>
    <property type="molecule type" value="Genomic_DNA"/>
</dbReference>
<feature type="compositionally biased region" description="Pro residues" evidence="1">
    <location>
        <begin position="144"/>
        <end position="154"/>
    </location>
</feature>
<feature type="compositionally biased region" description="Low complexity" evidence="1">
    <location>
        <begin position="82"/>
        <end position="95"/>
    </location>
</feature>
<gene>
    <name evidence="2" type="ORF">V8G54_011544</name>
</gene>
<feature type="non-terminal residue" evidence="2">
    <location>
        <position position="1"/>
    </location>
</feature>
<feature type="region of interest" description="Disordered" evidence="1">
    <location>
        <begin position="1"/>
        <end position="154"/>
    </location>
</feature>
<feature type="compositionally biased region" description="Polar residues" evidence="1">
    <location>
        <begin position="117"/>
        <end position="128"/>
    </location>
</feature>
<reference evidence="2 3" key="1">
    <citation type="journal article" date="2023" name="Life. Sci Alliance">
        <title>Evolutionary insights into 3D genome organization and epigenetic landscape of Vigna mungo.</title>
        <authorList>
            <person name="Junaid A."/>
            <person name="Singh B."/>
            <person name="Bhatia S."/>
        </authorList>
    </citation>
    <scope>NUCLEOTIDE SEQUENCE [LARGE SCALE GENOMIC DNA]</scope>
    <source>
        <strain evidence="2">Urdbean</strain>
    </source>
</reference>
<accession>A0AAQ3NRG0</accession>